<keyword evidence="1" id="KW-0732">Signal</keyword>
<evidence type="ECO:0008006" key="4">
    <source>
        <dbReference type="Google" id="ProtNLM"/>
    </source>
</evidence>
<dbReference type="Proteomes" id="UP000327468">
    <property type="component" value="Chromosome 19"/>
</dbReference>
<organism evidence="2 3">
    <name type="scientific">Pangasianodon hypophthalmus</name>
    <name type="common">Striped catfish</name>
    <name type="synonym">Helicophagus hypophthalmus</name>
    <dbReference type="NCBI Taxonomy" id="310915"/>
    <lineage>
        <taxon>Eukaryota</taxon>
        <taxon>Metazoa</taxon>
        <taxon>Chordata</taxon>
        <taxon>Craniata</taxon>
        <taxon>Vertebrata</taxon>
        <taxon>Euteleostomi</taxon>
        <taxon>Actinopterygii</taxon>
        <taxon>Neopterygii</taxon>
        <taxon>Teleostei</taxon>
        <taxon>Ostariophysi</taxon>
        <taxon>Siluriformes</taxon>
        <taxon>Pangasiidae</taxon>
        <taxon>Pangasianodon</taxon>
    </lineage>
</organism>
<protein>
    <recommendedName>
        <fullName evidence="4">Secreted protein</fullName>
    </recommendedName>
</protein>
<keyword evidence="3" id="KW-1185">Reference proteome</keyword>
<dbReference type="EMBL" id="VFJC01000020">
    <property type="protein sequence ID" value="KAB5540199.1"/>
    <property type="molecule type" value="Genomic_DNA"/>
</dbReference>
<evidence type="ECO:0000313" key="3">
    <source>
        <dbReference type="Proteomes" id="UP000327468"/>
    </source>
</evidence>
<comment type="caution">
    <text evidence="2">The sequence shown here is derived from an EMBL/GenBank/DDBJ whole genome shotgun (WGS) entry which is preliminary data.</text>
</comment>
<accession>A0A5N5LBN9</accession>
<feature type="chain" id="PRO_5024378962" description="Secreted protein" evidence="1">
    <location>
        <begin position="23"/>
        <end position="82"/>
    </location>
</feature>
<dbReference type="AlphaFoldDB" id="A0A5N5LBN9"/>
<sequence>MVVRLNTFIRLSLCLMLGYCAGSVCGQTASHNELLKGCLDGNLSVDAAFDCQIKYNMRKSEDLDDEGCFSNLSSATAGLLQH</sequence>
<evidence type="ECO:0000313" key="2">
    <source>
        <dbReference type="EMBL" id="KAB5540199.1"/>
    </source>
</evidence>
<evidence type="ECO:0000256" key="1">
    <source>
        <dbReference type="SAM" id="SignalP"/>
    </source>
</evidence>
<feature type="signal peptide" evidence="1">
    <location>
        <begin position="1"/>
        <end position="22"/>
    </location>
</feature>
<reference evidence="2 3" key="1">
    <citation type="submission" date="2019-06" db="EMBL/GenBank/DDBJ databases">
        <title>A chromosome-scale genome assembly of the striped catfish, Pangasianodon hypophthalmus.</title>
        <authorList>
            <person name="Wen M."/>
            <person name="Zahm M."/>
            <person name="Roques C."/>
            <person name="Cabau C."/>
            <person name="Klopp C."/>
            <person name="Donnadieu C."/>
            <person name="Jouanno E."/>
            <person name="Avarre J.-C."/>
            <person name="Campet M."/>
            <person name="Ha T.T.T."/>
            <person name="Dugue R."/>
            <person name="Lampietro C."/>
            <person name="Louis A."/>
            <person name="Herpin A."/>
            <person name="Echchiki A."/>
            <person name="Berthelot C."/>
            <person name="Parey E."/>
            <person name="Roest-Crollius H."/>
            <person name="Braasch I."/>
            <person name="Postlethwait J."/>
            <person name="Bobe J."/>
            <person name="Montfort J."/>
            <person name="Bouchez O."/>
            <person name="Begum T."/>
            <person name="Schartl M."/>
            <person name="Guiguen Y."/>
        </authorList>
    </citation>
    <scope>NUCLEOTIDE SEQUENCE [LARGE SCALE GENOMIC DNA]</scope>
    <source>
        <strain evidence="2 3">Indonesia</strain>
        <tissue evidence="2">Blood</tissue>
    </source>
</reference>
<name>A0A5N5LBN9_PANHP</name>
<proteinExistence type="predicted"/>
<gene>
    <name evidence="2" type="ORF">PHYPO_G00099140</name>
</gene>